<dbReference type="RefSeq" id="WP_318109273.1">
    <property type="nucleotide sequence ID" value="NZ_CP137573.1"/>
</dbReference>
<organism evidence="2 3">
    <name type="scientific">Streptomyces solicathayae</name>
    <dbReference type="NCBI Taxonomy" id="3081768"/>
    <lineage>
        <taxon>Bacteria</taxon>
        <taxon>Bacillati</taxon>
        <taxon>Actinomycetota</taxon>
        <taxon>Actinomycetes</taxon>
        <taxon>Kitasatosporales</taxon>
        <taxon>Streptomycetaceae</taxon>
        <taxon>Streptomyces</taxon>
    </lineage>
</organism>
<dbReference type="Proteomes" id="UP001301731">
    <property type="component" value="Chromosome"/>
</dbReference>
<evidence type="ECO:0000313" key="2">
    <source>
        <dbReference type="EMBL" id="WOX26309.1"/>
    </source>
</evidence>
<accession>A0ABZ0M5H9</accession>
<dbReference type="SUPFAM" id="SSF81324">
    <property type="entry name" value="Voltage-gated potassium channels"/>
    <property type="match status" value="1"/>
</dbReference>
<keyword evidence="1" id="KW-1133">Transmembrane helix</keyword>
<keyword evidence="1" id="KW-0812">Transmembrane</keyword>
<feature type="transmembrane region" description="Helical" evidence="1">
    <location>
        <begin position="51"/>
        <end position="71"/>
    </location>
</feature>
<keyword evidence="3" id="KW-1185">Reference proteome</keyword>
<evidence type="ECO:0008006" key="4">
    <source>
        <dbReference type="Google" id="ProtNLM"/>
    </source>
</evidence>
<sequence length="204" mass="21629">MATAVLAAMALTLLLPDDLRLAPAWVLPSVEGLLLLTLIAGDPGRIDRRSVALRAVSIALVCVLALGAVWSTVQLIDDILHNGKETASATSLLQTGANVWVGTVLAFSLLYFDLDGGGPAARVQRMPAHPALAFPQQLSPELAPADWRPRYVDYLYLALTNATAFSPTDVMPLAPWAKITMAVQSLVSLLILGLVVARAVNVLT</sequence>
<name>A0ABZ0M5H9_9ACTN</name>
<feature type="transmembrane region" description="Helical" evidence="1">
    <location>
        <begin position="179"/>
        <end position="200"/>
    </location>
</feature>
<keyword evidence="1" id="KW-0472">Membrane</keyword>
<proteinExistence type="predicted"/>
<gene>
    <name evidence="2" type="ORF">R2D22_34985</name>
</gene>
<evidence type="ECO:0000256" key="1">
    <source>
        <dbReference type="SAM" id="Phobius"/>
    </source>
</evidence>
<protein>
    <recommendedName>
        <fullName evidence="4">DUF1345 domain-containing protein</fullName>
    </recommendedName>
</protein>
<evidence type="ECO:0000313" key="3">
    <source>
        <dbReference type="Proteomes" id="UP001301731"/>
    </source>
</evidence>
<reference evidence="2 3" key="1">
    <citation type="submission" date="2023-10" db="EMBL/GenBank/DDBJ databases">
        <title>The genome sequence of Streptomyces sp. HUAS YS2.</title>
        <authorList>
            <person name="Mo P."/>
        </authorList>
    </citation>
    <scope>NUCLEOTIDE SEQUENCE [LARGE SCALE GENOMIC DNA]</scope>
    <source>
        <strain evidence="2 3">HUAS YS2</strain>
    </source>
</reference>
<dbReference type="EMBL" id="CP137573">
    <property type="protein sequence ID" value="WOX26309.1"/>
    <property type="molecule type" value="Genomic_DNA"/>
</dbReference>
<feature type="transmembrane region" description="Helical" evidence="1">
    <location>
        <begin position="92"/>
        <end position="112"/>
    </location>
</feature>